<evidence type="ECO:0000256" key="6">
    <source>
        <dbReference type="ARBA" id="ARBA00022962"/>
    </source>
</evidence>
<dbReference type="GO" id="GO:0005829">
    <property type="term" value="C:cytosol"/>
    <property type="evidence" value="ECO:0007669"/>
    <property type="project" value="TreeGrafter"/>
</dbReference>
<comment type="catalytic activity">
    <reaction evidence="7">
        <text>L-aspartate + L-glutamine + ATP + H2O = L-asparagine + L-glutamate + AMP + diphosphate + H(+)</text>
        <dbReference type="Rhea" id="RHEA:12228"/>
        <dbReference type="ChEBI" id="CHEBI:15377"/>
        <dbReference type="ChEBI" id="CHEBI:15378"/>
        <dbReference type="ChEBI" id="CHEBI:29985"/>
        <dbReference type="ChEBI" id="CHEBI:29991"/>
        <dbReference type="ChEBI" id="CHEBI:30616"/>
        <dbReference type="ChEBI" id="CHEBI:33019"/>
        <dbReference type="ChEBI" id="CHEBI:58048"/>
        <dbReference type="ChEBI" id="CHEBI:58359"/>
        <dbReference type="ChEBI" id="CHEBI:456215"/>
        <dbReference type="EC" id="6.3.5.4"/>
    </reaction>
</comment>
<dbReference type="CDD" id="cd00712">
    <property type="entry name" value="AsnB"/>
    <property type="match status" value="1"/>
</dbReference>
<dbReference type="GO" id="GO:0005524">
    <property type="term" value="F:ATP binding"/>
    <property type="evidence" value="ECO:0007669"/>
    <property type="project" value="UniProtKB-KW"/>
</dbReference>
<dbReference type="Gene3D" id="3.60.20.10">
    <property type="entry name" value="Glutamine Phosphoribosylpyrophosphate, subunit 1, domain 1"/>
    <property type="match status" value="1"/>
</dbReference>
<keyword evidence="5 9" id="KW-0067">ATP-binding</keyword>
<comment type="pathway">
    <text evidence="1">Amino-acid biosynthesis; L-asparagine biosynthesis; L-asparagine from L-aspartate (L-Gln route): step 1/1.</text>
</comment>
<dbReference type="GO" id="GO:0006529">
    <property type="term" value="P:asparagine biosynthetic process"/>
    <property type="evidence" value="ECO:0007669"/>
    <property type="project" value="UniProtKB-KW"/>
</dbReference>
<reference evidence="12 13" key="1">
    <citation type="journal article" date="2016" name="Nat. Commun.">
        <title>Thousands of microbial genomes shed light on interconnected biogeochemical processes in an aquifer system.</title>
        <authorList>
            <person name="Anantharaman K."/>
            <person name="Brown C.T."/>
            <person name="Hug L.A."/>
            <person name="Sharon I."/>
            <person name="Castelle C.J."/>
            <person name="Probst A.J."/>
            <person name="Thomas B.C."/>
            <person name="Singh A."/>
            <person name="Wilkins M.J."/>
            <person name="Karaoz U."/>
            <person name="Brodie E.L."/>
            <person name="Williams K.H."/>
            <person name="Hubbard S.S."/>
            <person name="Banfield J.F."/>
        </authorList>
    </citation>
    <scope>NUCLEOTIDE SEQUENCE [LARGE SCALE GENOMIC DNA]</scope>
</reference>
<evidence type="ECO:0000256" key="1">
    <source>
        <dbReference type="ARBA" id="ARBA00005187"/>
    </source>
</evidence>
<dbReference type="InterPro" id="IPR017932">
    <property type="entry name" value="GATase_2_dom"/>
</dbReference>
<feature type="domain" description="Glutamine amidotransferase type-2" evidence="11">
    <location>
        <begin position="2"/>
        <end position="206"/>
    </location>
</feature>
<name>A0A1F6MF32_9BACT</name>
<gene>
    <name evidence="12" type="ORF">A2754_00675</name>
</gene>
<evidence type="ECO:0000256" key="8">
    <source>
        <dbReference type="PIRSR" id="PIRSR001589-1"/>
    </source>
</evidence>
<keyword evidence="4 9" id="KW-0547">Nucleotide-binding</keyword>
<dbReference type="InterPro" id="IPR029055">
    <property type="entry name" value="Ntn_hydrolases_N"/>
</dbReference>
<dbReference type="SUPFAM" id="SSF52402">
    <property type="entry name" value="Adenine nucleotide alpha hydrolases-like"/>
    <property type="match status" value="1"/>
</dbReference>
<organism evidence="12 13">
    <name type="scientific">Candidatus Magasanikbacteria bacterium RIFCSPHIGHO2_01_FULL_47_8</name>
    <dbReference type="NCBI Taxonomy" id="1798673"/>
    <lineage>
        <taxon>Bacteria</taxon>
        <taxon>Candidatus Magasanikiibacteriota</taxon>
    </lineage>
</organism>
<dbReference type="SUPFAM" id="SSF56235">
    <property type="entry name" value="N-terminal nucleophile aminohydrolases (Ntn hydrolases)"/>
    <property type="match status" value="1"/>
</dbReference>
<dbReference type="NCBIfam" id="TIGR01536">
    <property type="entry name" value="asn_synth_AEB"/>
    <property type="match status" value="1"/>
</dbReference>
<comment type="caution">
    <text evidence="12">The sequence shown here is derived from an EMBL/GenBank/DDBJ whole genome shotgun (WGS) entry which is preliminary data.</text>
</comment>
<accession>A0A1F6MF32</accession>
<comment type="similarity">
    <text evidence="2">Belongs to the asparagine synthetase family.</text>
</comment>
<dbReference type="PIRSF" id="PIRSF001589">
    <property type="entry name" value="Asn_synthetase_glu-h"/>
    <property type="match status" value="1"/>
</dbReference>
<dbReference type="PANTHER" id="PTHR43284:SF1">
    <property type="entry name" value="ASPARAGINE SYNTHETASE"/>
    <property type="match status" value="1"/>
</dbReference>
<evidence type="ECO:0000259" key="11">
    <source>
        <dbReference type="PROSITE" id="PS51278"/>
    </source>
</evidence>
<evidence type="ECO:0000256" key="5">
    <source>
        <dbReference type="ARBA" id="ARBA00022840"/>
    </source>
</evidence>
<dbReference type="EMBL" id="MFPU01000016">
    <property type="protein sequence ID" value="OGH70083.1"/>
    <property type="molecule type" value="Genomic_DNA"/>
</dbReference>
<evidence type="ECO:0000256" key="3">
    <source>
        <dbReference type="ARBA" id="ARBA00012737"/>
    </source>
</evidence>
<keyword evidence="8" id="KW-0061">Asparagine biosynthesis</keyword>
<dbReference type="InterPro" id="IPR001962">
    <property type="entry name" value="Asn_synthase"/>
</dbReference>
<dbReference type="AlphaFoldDB" id="A0A1F6MF32"/>
<dbReference type="InterPro" id="IPR014729">
    <property type="entry name" value="Rossmann-like_a/b/a_fold"/>
</dbReference>
<evidence type="ECO:0000256" key="4">
    <source>
        <dbReference type="ARBA" id="ARBA00022741"/>
    </source>
</evidence>
<evidence type="ECO:0000256" key="10">
    <source>
        <dbReference type="PIRSR" id="PIRSR001589-3"/>
    </source>
</evidence>
<dbReference type="CDD" id="cd01991">
    <property type="entry name" value="Asn_synthase_B_C"/>
    <property type="match status" value="1"/>
</dbReference>
<evidence type="ECO:0000313" key="13">
    <source>
        <dbReference type="Proteomes" id="UP000177953"/>
    </source>
</evidence>
<dbReference type="Proteomes" id="UP000177953">
    <property type="component" value="Unassembled WGS sequence"/>
</dbReference>
<dbReference type="InterPro" id="IPR033738">
    <property type="entry name" value="AsnB_N"/>
</dbReference>
<feature type="active site" description="For GATase activity" evidence="8">
    <location>
        <position position="2"/>
    </location>
</feature>
<dbReference type="Gene3D" id="3.40.50.620">
    <property type="entry name" value="HUPs"/>
    <property type="match status" value="1"/>
</dbReference>
<dbReference type="GO" id="GO:0004066">
    <property type="term" value="F:asparagine synthase (glutamine-hydrolyzing) activity"/>
    <property type="evidence" value="ECO:0007669"/>
    <property type="project" value="UniProtKB-EC"/>
</dbReference>
<protein>
    <recommendedName>
        <fullName evidence="3">asparagine synthase (glutamine-hydrolyzing)</fullName>
        <ecNumber evidence="3">6.3.5.4</ecNumber>
    </recommendedName>
</protein>
<dbReference type="InterPro" id="IPR051786">
    <property type="entry name" value="ASN_synthetase/amidase"/>
</dbReference>
<dbReference type="PROSITE" id="PS51278">
    <property type="entry name" value="GATASE_TYPE_2"/>
    <property type="match status" value="1"/>
</dbReference>
<dbReference type="Pfam" id="PF00733">
    <property type="entry name" value="Asn_synthase"/>
    <property type="match status" value="1"/>
</dbReference>
<sequence>MCGINGFNFKNEDLILKMNQATSHRGPDETAVWCADEISFGHNRLAIIDLSPRGAQPMWDAARELVIIFNGEIYNFQELRDELKNKYTFSSASDTEVMLYAYREWGKDCVKKFNGIFAFAIWDTRAKKLFIARDPLGIKPLYYFYDGKQFIFSSEIKAILEHCIPREVNREAFNLYFQLLYIPEPHTMFQGIKKLPPASYLELNHDGKIQIEKYWQVNDFSDVSSYHDTKNEIKKLFKDSVRRQLISDRPVGVFLSGGIDSTAMLGAVSEFHSGKVKTFSVGFKDSQNPKKFNADFFLAQKTARHYDTDHHELLIGPEDIKNNLEKIARHLDEPNFNPTAGAIFLLSKMAKEKVAVVLGGDGGDELFGGYPRYYYSRLLSYYQVLPQLMRSGVDSLVRLLNHSNLADRLNLTGANRVLAFLAQKEGLLKRAISPDIYQAELAGNFLTNKYFGNKLPTHDFEKYFMDIDREGWLVDESLMRTDKMTMAAGLEERVPILDYRLVALSAKIPTSWKFSVWNQTPSTFQGKQIWRDAIRDYLPTHIINEQKRGWFTPMAKWLRGEFKDTVSEILSPQNLNSEFFNADEVQKIWQDHLSGKQYNLNIIWAIVMWQLWYNQFIKK</sequence>
<evidence type="ECO:0000256" key="2">
    <source>
        <dbReference type="ARBA" id="ARBA00005752"/>
    </source>
</evidence>
<feature type="binding site" evidence="9">
    <location>
        <position position="281"/>
    </location>
    <ligand>
        <name>ATP</name>
        <dbReference type="ChEBI" id="CHEBI:30616"/>
    </ligand>
</feature>
<feature type="site" description="Important for beta-aspartyl-AMP intermediate formation" evidence="10">
    <location>
        <position position="361"/>
    </location>
</feature>
<evidence type="ECO:0000256" key="7">
    <source>
        <dbReference type="ARBA" id="ARBA00048741"/>
    </source>
</evidence>
<dbReference type="Pfam" id="PF13537">
    <property type="entry name" value="GATase_7"/>
    <property type="match status" value="1"/>
</dbReference>
<dbReference type="EC" id="6.3.5.4" evidence="3"/>
<feature type="binding site" evidence="9">
    <location>
        <position position="94"/>
    </location>
    <ligand>
        <name>L-glutamine</name>
        <dbReference type="ChEBI" id="CHEBI:58359"/>
    </ligand>
</feature>
<keyword evidence="6 8" id="KW-0315">Glutamine amidotransferase</keyword>
<proteinExistence type="inferred from homology"/>
<evidence type="ECO:0000256" key="9">
    <source>
        <dbReference type="PIRSR" id="PIRSR001589-2"/>
    </source>
</evidence>
<dbReference type="PANTHER" id="PTHR43284">
    <property type="entry name" value="ASPARAGINE SYNTHETASE (GLUTAMINE-HYDROLYZING)"/>
    <property type="match status" value="1"/>
</dbReference>
<evidence type="ECO:0000313" key="12">
    <source>
        <dbReference type="EMBL" id="OGH70083.1"/>
    </source>
</evidence>
<keyword evidence="8" id="KW-0028">Amino-acid biosynthesis</keyword>
<dbReference type="InterPro" id="IPR006426">
    <property type="entry name" value="Asn_synth_AEB"/>
</dbReference>